<keyword evidence="4" id="KW-0677">Repeat</keyword>
<evidence type="ECO:0000256" key="1">
    <source>
        <dbReference type="ARBA" id="ARBA00022603"/>
    </source>
</evidence>
<dbReference type="Pfam" id="PF06325">
    <property type="entry name" value="PrmA"/>
    <property type="match status" value="1"/>
</dbReference>
<keyword evidence="3 7" id="KW-0949">S-adenosyl-L-methionine</keyword>
<feature type="domain" description="Protein arginine N-methyltransferase" evidence="8">
    <location>
        <begin position="192"/>
        <end position="366"/>
    </location>
</feature>
<dbReference type="InterPro" id="IPR014644">
    <property type="entry name" value="MeTrfase_PRMT7"/>
</dbReference>
<dbReference type="GO" id="GO:0016274">
    <property type="term" value="F:protein-arginine N-methyltransferase activity"/>
    <property type="evidence" value="ECO:0007669"/>
    <property type="project" value="InterPro"/>
</dbReference>
<dbReference type="SUPFAM" id="SSF53335">
    <property type="entry name" value="S-adenosyl-L-methionine-dependent methyltransferases"/>
    <property type="match status" value="2"/>
</dbReference>
<dbReference type="FunFam" id="3.40.50.150:FF:000071">
    <property type="entry name" value="Protein arginine N-methyltransferase 7"/>
    <property type="match status" value="1"/>
</dbReference>
<dbReference type="Proteomes" id="UP001168821">
    <property type="component" value="Unassembled WGS sequence"/>
</dbReference>
<accession>A0AA38IY38</accession>
<dbReference type="Gene3D" id="2.70.160.11">
    <property type="entry name" value="Hnrnp arginine n-methyltransferase1"/>
    <property type="match status" value="2"/>
</dbReference>
<evidence type="ECO:0000256" key="2">
    <source>
        <dbReference type="ARBA" id="ARBA00022679"/>
    </source>
</evidence>
<evidence type="ECO:0000256" key="3">
    <source>
        <dbReference type="ARBA" id="ARBA00022691"/>
    </source>
</evidence>
<name>A0AA38IY38_9CUCU</name>
<keyword evidence="1 7" id="KW-0489">Methyltransferase</keyword>
<evidence type="ECO:0000256" key="4">
    <source>
        <dbReference type="ARBA" id="ARBA00022737"/>
    </source>
</evidence>
<comment type="function">
    <text evidence="6">Arginine methyltransferase that can both catalyze the formation of omega-N monomethylarginine (MMA) and symmetrical dimethylarginine (sDMA).</text>
</comment>
<gene>
    <name evidence="9" type="ORF">Zmor_006721</name>
</gene>
<dbReference type="Gene3D" id="3.40.50.150">
    <property type="entry name" value="Vaccinia Virus protein VP39"/>
    <property type="match status" value="2"/>
</dbReference>
<keyword evidence="2 7" id="KW-0808">Transferase</keyword>
<protein>
    <recommendedName>
        <fullName evidence="6">Protein arginine N-methyltransferase</fullName>
        <ecNumber evidence="6">2.1.1.-</ecNumber>
    </recommendedName>
</protein>
<comment type="similarity">
    <text evidence="6">Belongs to the class I-like SAM-binding methyltransferase superfamily. Protein arginine N-methyltransferase family. PRMT7 subfamily.</text>
</comment>
<dbReference type="FunFam" id="3.40.50.150:FF:000070">
    <property type="entry name" value="Protein arginine N-methyltransferase 7"/>
    <property type="match status" value="1"/>
</dbReference>
<dbReference type="EMBL" id="JALNTZ010000002">
    <property type="protein sequence ID" value="KAJ3662367.1"/>
    <property type="molecule type" value="Genomic_DNA"/>
</dbReference>
<evidence type="ECO:0000313" key="10">
    <source>
        <dbReference type="Proteomes" id="UP001168821"/>
    </source>
</evidence>
<evidence type="ECO:0000313" key="9">
    <source>
        <dbReference type="EMBL" id="KAJ3662367.1"/>
    </source>
</evidence>
<dbReference type="PANTHER" id="PTHR11006:SF4">
    <property type="entry name" value="PROTEIN ARGININE N-METHYLTRANSFERASE 7"/>
    <property type="match status" value="1"/>
</dbReference>
<evidence type="ECO:0000256" key="5">
    <source>
        <dbReference type="ARBA" id="ARBA00025081"/>
    </source>
</evidence>
<dbReference type="GO" id="GO:0042054">
    <property type="term" value="F:histone methyltransferase activity"/>
    <property type="evidence" value="ECO:0007669"/>
    <property type="project" value="TreeGrafter"/>
</dbReference>
<dbReference type="PROSITE" id="PS51678">
    <property type="entry name" value="SAM_MT_PRMT"/>
    <property type="match status" value="2"/>
</dbReference>
<organism evidence="9 10">
    <name type="scientific">Zophobas morio</name>
    <dbReference type="NCBI Taxonomy" id="2755281"/>
    <lineage>
        <taxon>Eukaryota</taxon>
        <taxon>Metazoa</taxon>
        <taxon>Ecdysozoa</taxon>
        <taxon>Arthropoda</taxon>
        <taxon>Hexapoda</taxon>
        <taxon>Insecta</taxon>
        <taxon>Pterygota</taxon>
        <taxon>Neoptera</taxon>
        <taxon>Endopterygota</taxon>
        <taxon>Coleoptera</taxon>
        <taxon>Polyphaga</taxon>
        <taxon>Cucujiformia</taxon>
        <taxon>Tenebrionidae</taxon>
        <taxon>Zophobas</taxon>
    </lineage>
</organism>
<dbReference type="GO" id="GO:0032259">
    <property type="term" value="P:methylation"/>
    <property type="evidence" value="ECO:0007669"/>
    <property type="project" value="UniProtKB-KW"/>
</dbReference>
<dbReference type="Pfam" id="PF22528">
    <property type="entry name" value="PRMT_C"/>
    <property type="match status" value="1"/>
</dbReference>
<evidence type="ECO:0000256" key="6">
    <source>
        <dbReference type="PIRNR" id="PIRNR036946"/>
    </source>
</evidence>
<evidence type="ECO:0000256" key="7">
    <source>
        <dbReference type="PROSITE-ProRule" id="PRU01015"/>
    </source>
</evidence>
<dbReference type="EC" id="2.1.1.-" evidence="6"/>
<evidence type="ECO:0000259" key="8">
    <source>
        <dbReference type="Pfam" id="PF22528"/>
    </source>
</evidence>
<sequence>MLPRVYARVFKNYSSKMSIFVQKLNPITGLNDWTVQQEDYDYHQEVARSSFADMLHDTERNQKYESALKSAIKMMHANGKKANVLDIGTGTGLLSMMAVKHGADSVVACEAFVPMSECAQKVIKRNGFNEKIKIIPKRSTELTVGPNGDLSTRCNILVTEVFDTELIGEGAMATFTHAHKVLLEKDCIVVPQSATIYAQVVESPFIQNWNKLKDVYDDEGKLLIKIPPMIRNCAGSAAVHDLQLSQINLDLVKFLTAPVPVFRFDWSGRTPLIFEQSTIHSIRANRAGVAQAVFMWWDLQMDTEGKVILSCAPHWVHSVAKDCIQWRDHWMQAIYYLPQEVIINRDMEINLISSHDEYSLWFNVRSDLKLTNTDYLKPICECGLHMTVSRTRVGQINDSLRNKKYISLLEKNVNRNSVILVLSDGFYLSLCAAKLGAKKIYYIETNHLSRKILLDFIQHNEISNVEIFENIEALQSHEHLDKINMVFGEPYFLNNILPWDNLLFSYLLKGVKTLLTGDAKIFPKTVVIKALAVKFSDLNKIRLPLGECEGFLMKDFDELIQTSSNISDDNVEAQPLWEYPGIALSKTLEIITIDLTSIPEKVIERSGQFDIEERQGPCNGIALWVEWINDEDLKNVISSGPILSPQIGHSIDWDVHTRQGVCLFADRSTSKIDYTFKFDFNEGNISFRCN</sequence>
<dbReference type="InterPro" id="IPR029063">
    <property type="entry name" value="SAM-dependent_MTases_sf"/>
</dbReference>
<dbReference type="FunFam" id="2.70.160.11:FF:000014">
    <property type="entry name" value="Protein arginine N-methyltransferase 7"/>
    <property type="match status" value="1"/>
</dbReference>
<keyword evidence="10" id="KW-1185">Reference proteome</keyword>
<dbReference type="InterPro" id="IPR025799">
    <property type="entry name" value="Arg_MeTrfase"/>
</dbReference>
<comment type="function">
    <text evidence="5">Essential arginine methyltransferase that can both catalyze the formation of omega-N monomethylarginine (MMA) and symmetrical dimethylarginine (sDMA). Specifically mediates the symmetrical dimethylation of arginine residues in the small nuclear ribonucleoproteins SmD1 and SmD3.</text>
</comment>
<reference evidence="9" key="1">
    <citation type="journal article" date="2023" name="G3 (Bethesda)">
        <title>Whole genome assemblies of Zophobas morio and Tenebrio molitor.</title>
        <authorList>
            <person name="Kaur S."/>
            <person name="Stinson S.A."/>
            <person name="diCenzo G.C."/>
        </authorList>
    </citation>
    <scope>NUCLEOTIDE SEQUENCE</scope>
    <source>
        <strain evidence="9">QUZm001</strain>
    </source>
</reference>
<dbReference type="PIRSF" id="PIRSF036946">
    <property type="entry name" value="Arg_N-mtase"/>
    <property type="match status" value="1"/>
</dbReference>
<dbReference type="CDD" id="cd02440">
    <property type="entry name" value="AdoMet_MTases"/>
    <property type="match status" value="1"/>
</dbReference>
<dbReference type="AlphaFoldDB" id="A0AA38IY38"/>
<comment type="caution">
    <text evidence="9">The sequence shown here is derived from an EMBL/GenBank/DDBJ whole genome shotgun (WGS) entry which is preliminary data.</text>
</comment>
<dbReference type="InterPro" id="IPR055135">
    <property type="entry name" value="PRMT_dom"/>
</dbReference>
<dbReference type="FunFam" id="2.70.160.11:FF:000037">
    <property type="entry name" value="Protein arginine N-methyltransferase 7"/>
    <property type="match status" value="1"/>
</dbReference>
<proteinExistence type="inferred from homology"/>
<dbReference type="PANTHER" id="PTHR11006">
    <property type="entry name" value="PROTEIN ARGININE N-METHYLTRANSFERASE"/>
    <property type="match status" value="1"/>
</dbReference>